<comment type="similarity">
    <text evidence="4">Belongs to the tRNA-modifying YgfZ family.</text>
</comment>
<dbReference type="AlphaFoldDB" id="J3TXB6"/>
<dbReference type="NCBIfam" id="NF007110">
    <property type="entry name" value="PRK09559.1"/>
    <property type="match status" value="1"/>
</dbReference>
<keyword evidence="7" id="KW-1185">Reference proteome</keyword>
<dbReference type="HAMAP" id="MF_01175">
    <property type="entry name" value="tRNA_modifying_YgfZ"/>
    <property type="match status" value="1"/>
</dbReference>
<dbReference type="InterPro" id="IPR029043">
    <property type="entry name" value="GcvT/YgfZ_C"/>
</dbReference>
<dbReference type="Gene3D" id="3.30.70.1630">
    <property type="match status" value="1"/>
</dbReference>
<dbReference type="InterPro" id="IPR017703">
    <property type="entry name" value="YgfZ/GCV_T_CS"/>
</dbReference>
<sequence length="328" mass="36475">MSSQVQCPRHFPVPSRNLPLTLMSLRDWVLIKINGLDAIKYLQGQLTCDVASLGADRFSFAAHCDAKGKMFSYVCIFHHWTGMAFIERRSVCEHQLAALKKYAVFSKTTISTDDEEVLLGLAGFQASIVLRRLFTTVPDASHPVAHNQNATVLFFSLPAPRFLLVTTPKMHATLQHKLAGQAQFDDGRQWLALDIEAGYPVIDIANSTQFIPQAVNAQALDGISFSKGCYSGQEIVARAKYRGANKRALYWLAGRASHLPSAGEDLEIKMRDHWRRTGTVLAACQLGERSIWVQAVLKKDLALDSLLRVREDIGSVLAVQPLPYVIRE</sequence>
<dbReference type="HOGENOM" id="CLU_007884_6_1_6"/>
<gene>
    <name evidence="6" type="ORF">A359_04020</name>
</gene>
<dbReference type="OrthoDB" id="9796287at2"/>
<dbReference type="PATRIC" id="fig|1199245.3.peg.475"/>
<dbReference type="GO" id="GO:0008033">
    <property type="term" value="P:tRNA processing"/>
    <property type="evidence" value="ECO:0007669"/>
    <property type="project" value="UniProtKB-UniRule"/>
</dbReference>
<dbReference type="SUPFAM" id="SSF101790">
    <property type="entry name" value="Aminomethyltransferase beta-barrel domain"/>
    <property type="match status" value="1"/>
</dbReference>
<feature type="binding site" evidence="4">
    <location>
        <position position="28"/>
    </location>
    <ligand>
        <name>folate</name>
        <dbReference type="ChEBI" id="CHEBI:62501"/>
    </ligand>
</feature>
<dbReference type="STRING" id="1199245.A359_04020"/>
<dbReference type="Gene3D" id="3.30.70.1400">
    <property type="entry name" value="Aminomethyltransferase beta-barrel domains"/>
    <property type="match status" value="1"/>
</dbReference>
<dbReference type="RefSeq" id="WP_014888093.1">
    <property type="nucleotide sequence ID" value="NC_018419.1"/>
</dbReference>
<evidence type="ECO:0000256" key="1">
    <source>
        <dbReference type="ARBA" id="ARBA00022490"/>
    </source>
</evidence>
<dbReference type="GO" id="GO:0009451">
    <property type="term" value="P:RNA modification"/>
    <property type="evidence" value="ECO:0007669"/>
    <property type="project" value="InterPro"/>
</dbReference>
<comment type="function">
    <text evidence="4">Folate-binding protein involved in regulating the level of ATP-DnaA and in the modification of some tRNAs. It is probably a key factor in regulatory networks that act via tRNA modification, such as initiation of chromosomal replication.</text>
</comment>
<protein>
    <recommendedName>
        <fullName evidence="4">tRNA-modifying protein YgfZ</fullName>
    </recommendedName>
</protein>
<feature type="binding site" evidence="4">
    <location>
        <position position="190"/>
    </location>
    <ligand>
        <name>folate</name>
        <dbReference type="ChEBI" id="CHEBI:62501"/>
    </ligand>
</feature>
<dbReference type="GO" id="GO:0016226">
    <property type="term" value="P:iron-sulfur cluster assembly"/>
    <property type="evidence" value="ECO:0007669"/>
    <property type="project" value="TreeGrafter"/>
</dbReference>
<dbReference type="InterPro" id="IPR048451">
    <property type="entry name" value="YgfZ_barrel"/>
</dbReference>
<dbReference type="InterPro" id="IPR023758">
    <property type="entry name" value="tRNA-modifying_YgfZ"/>
</dbReference>
<dbReference type="EMBL" id="CP003546">
    <property type="protein sequence ID" value="AFP84795.1"/>
    <property type="molecule type" value="Genomic_DNA"/>
</dbReference>
<keyword evidence="1 4" id="KW-0963">Cytoplasm</keyword>
<evidence type="ECO:0000256" key="4">
    <source>
        <dbReference type="HAMAP-Rule" id="MF_01175"/>
    </source>
</evidence>
<evidence type="ECO:0000313" key="7">
    <source>
        <dbReference type="Proteomes" id="UP000003936"/>
    </source>
</evidence>
<evidence type="ECO:0000259" key="5">
    <source>
        <dbReference type="Pfam" id="PF21130"/>
    </source>
</evidence>
<dbReference type="FunFam" id="2.40.30.160:FF:000001">
    <property type="entry name" value="tRNA-modifying protein YgfZ"/>
    <property type="match status" value="1"/>
</dbReference>
<organism evidence="6 7">
    <name type="scientific">secondary endosymbiont of Ctenarytaina eucalypti</name>
    <dbReference type="NCBI Taxonomy" id="1199245"/>
    <lineage>
        <taxon>Bacteria</taxon>
        <taxon>Pseudomonadati</taxon>
        <taxon>Pseudomonadota</taxon>
        <taxon>Gammaproteobacteria</taxon>
        <taxon>Enterobacterales</taxon>
        <taxon>Enterobacteriaceae</taxon>
        <taxon>aphid secondary symbionts</taxon>
    </lineage>
</organism>
<dbReference type="Gene3D" id="2.40.30.160">
    <property type="match status" value="1"/>
</dbReference>
<proteinExistence type="inferred from homology"/>
<dbReference type="GO" id="GO:0005737">
    <property type="term" value="C:cytoplasm"/>
    <property type="evidence" value="ECO:0007669"/>
    <property type="project" value="UniProtKB-SubCell"/>
</dbReference>
<keyword evidence="2 4" id="KW-0819">tRNA processing</keyword>
<dbReference type="GO" id="GO:0005542">
    <property type="term" value="F:folic acid binding"/>
    <property type="evidence" value="ECO:0007669"/>
    <property type="project" value="UniProtKB-UniRule"/>
</dbReference>
<dbReference type="KEGG" id="sect:A359_04020"/>
<comment type="subcellular location">
    <subcellularLocation>
        <location evidence="4">Cytoplasm</location>
    </subcellularLocation>
</comment>
<dbReference type="NCBIfam" id="TIGR03317">
    <property type="entry name" value="ygfZ_signature"/>
    <property type="match status" value="1"/>
</dbReference>
<keyword evidence="3 4" id="KW-0290">Folate-binding</keyword>
<dbReference type="Pfam" id="PF21130">
    <property type="entry name" value="YgfZ_barrel"/>
    <property type="match status" value="1"/>
</dbReference>
<dbReference type="InterPro" id="IPR045179">
    <property type="entry name" value="YgfZ/GcvT"/>
</dbReference>
<evidence type="ECO:0000313" key="6">
    <source>
        <dbReference type="EMBL" id="AFP84795.1"/>
    </source>
</evidence>
<dbReference type="PANTHER" id="PTHR22602">
    <property type="entry name" value="TRANSFERASE CAF17, MITOCHONDRIAL-RELATED"/>
    <property type="match status" value="1"/>
</dbReference>
<accession>J3TXB6</accession>
<evidence type="ECO:0000256" key="3">
    <source>
        <dbReference type="ARBA" id="ARBA00022954"/>
    </source>
</evidence>
<dbReference type="PANTHER" id="PTHR22602:SF0">
    <property type="entry name" value="TRANSFERASE CAF17, MITOCHONDRIAL-RELATED"/>
    <property type="match status" value="1"/>
</dbReference>
<reference evidence="6 7" key="1">
    <citation type="journal article" date="2012" name="Mol. Biol. Evol.">
        <title>Genome reduction and co-evolution between the primary and secondary bacterial symbionts of psyllids.</title>
        <authorList>
            <person name="Sloan D.B."/>
            <person name="Moran N.A."/>
        </authorList>
    </citation>
    <scope>NUCLEOTIDE SEQUENCE [LARGE SCALE GENOMIC DNA]</scope>
    <source>
        <strain evidence="6">Ceuc_S</strain>
    </source>
</reference>
<dbReference type="SUPFAM" id="SSF103025">
    <property type="entry name" value="Folate-binding domain"/>
    <property type="match status" value="1"/>
</dbReference>
<feature type="domain" description="tRNA-modifying protein YgfZ-like beta-barrel" evidence="5">
    <location>
        <begin position="245"/>
        <end position="312"/>
    </location>
</feature>
<name>J3TXB6_9ENTR</name>
<dbReference type="Proteomes" id="UP000003936">
    <property type="component" value="Chromosome"/>
</dbReference>
<evidence type="ECO:0000256" key="2">
    <source>
        <dbReference type="ARBA" id="ARBA00022694"/>
    </source>
</evidence>